<evidence type="ECO:0000313" key="3">
    <source>
        <dbReference type="EMBL" id="MCP8887185.1"/>
    </source>
</evidence>
<dbReference type="GO" id="GO:0005829">
    <property type="term" value="C:cytosol"/>
    <property type="evidence" value="ECO:0007669"/>
    <property type="project" value="TreeGrafter"/>
</dbReference>
<name>A0A9Q4FSS4_9HYPH</name>
<evidence type="ECO:0000256" key="1">
    <source>
        <dbReference type="ARBA" id="ARBA00022741"/>
    </source>
</evidence>
<dbReference type="GO" id="GO:0009898">
    <property type="term" value="C:cytoplasmic side of plasma membrane"/>
    <property type="evidence" value="ECO:0007669"/>
    <property type="project" value="TreeGrafter"/>
</dbReference>
<sequence length="371" mass="40820">MPPNRPRPTRSTLGIYTEDANLAASFSKRLSASDSRTAIQSTPEKLLSGATDPSCHAVIILDIGNGALLTDPRFKVLGEKLAGAALVVVSEALEADKVRQVIKLRAVDWLQRPLQDQDISAALLQIAGGGALARVTTVIGASGGVGATTVALMAGRYLSHSGPVALVDLDFQTGSCAAYINAENAFALDDVIANPDRLDAELLDLIKVTYKQDFDIYSFERPDLFFAASAKRFTLRLLDQLTARHGQVIIDLPNLRTPWFDDVVRHSDDLLIVFETNVVGLRHAKQLLRYLEAVRGKTGISLLANKTRFKLFGNTISRGDVARLLDMQQFYTSERDSALHEDAVNRAMIPFESSPRSRFVKDMNRYFKKIF</sequence>
<evidence type="ECO:0000256" key="2">
    <source>
        <dbReference type="ARBA" id="ARBA00022840"/>
    </source>
</evidence>
<dbReference type="GO" id="GO:0016887">
    <property type="term" value="F:ATP hydrolysis activity"/>
    <property type="evidence" value="ECO:0007669"/>
    <property type="project" value="TreeGrafter"/>
</dbReference>
<accession>A0A9Q4FSS4</accession>
<dbReference type="SUPFAM" id="SSF52540">
    <property type="entry name" value="P-loop containing nucleoside triphosphate hydrolases"/>
    <property type="match status" value="1"/>
</dbReference>
<organism evidence="3 4">
    <name type="scientific">Devosia ureilytica</name>
    <dbReference type="NCBI Taxonomy" id="2952754"/>
    <lineage>
        <taxon>Bacteria</taxon>
        <taxon>Pseudomonadati</taxon>
        <taxon>Pseudomonadota</taxon>
        <taxon>Alphaproteobacteria</taxon>
        <taxon>Hyphomicrobiales</taxon>
        <taxon>Devosiaceae</taxon>
        <taxon>Devosia</taxon>
    </lineage>
</organism>
<keyword evidence="1" id="KW-0547">Nucleotide-binding</keyword>
<keyword evidence="4" id="KW-1185">Reference proteome</keyword>
<dbReference type="GO" id="GO:0005524">
    <property type="term" value="F:ATP binding"/>
    <property type="evidence" value="ECO:0007669"/>
    <property type="project" value="UniProtKB-KW"/>
</dbReference>
<dbReference type="Proteomes" id="UP001060275">
    <property type="component" value="Unassembled WGS sequence"/>
</dbReference>
<dbReference type="InterPro" id="IPR027417">
    <property type="entry name" value="P-loop_NTPase"/>
</dbReference>
<dbReference type="GO" id="GO:0051782">
    <property type="term" value="P:negative regulation of cell division"/>
    <property type="evidence" value="ECO:0007669"/>
    <property type="project" value="TreeGrafter"/>
</dbReference>
<dbReference type="Gene3D" id="3.40.50.2300">
    <property type="match status" value="1"/>
</dbReference>
<reference evidence="3" key="1">
    <citation type="submission" date="2022-06" db="EMBL/GenBank/DDBJ databases">
        <title>Devosia sp. XJ19-45 genome assembly.</title>
        <authorList>
            <person name="Li B."/>
            <person name="Cai M."/>
            <person name="Nie G."/>
            <person name="Li W."/>
        </authorList>
    </citation>
    <scope>NUCLEOTIDE SEQUENCE</scope>
    <source>
        <strain evidence="3">XJ19-45</strain>
    </source>
</reference>
<proteinExistence type="predicted"/>
<dbReference type="InterPro" id="IPR050625">
    <property type="entry name" value="ParA/MinD_ATPase"/>
</dbReference>
<dbReference type="RefSeq" id="WP_254674265.1">
    <property type="nucleotide sequence ID" value="NZ_JAMWDU010000003.1"/>
</dbReference>
<dbReference type="EMBL" id="JAMWDU010000003">
    <property type="protein sequence ID" value="MCP8887185.1"/>
    <property type="molecule type" value="Genomic_DNA"/>
</dbReference>
<protein>
    <submittedName>
        <fullName evidence="3">AAA family ATPase</fullName>
    </submittedName>
</protein>
<dbReference type="Gene3D" id="3.40.50.300">
    <property type="entry name" value="P-loop containing nucleotide triphosphate hydrolases"/>
    <property type="match status" value="1"/>
</dbReference>
<keyword evidence="2" id="KW-0067">ATP-binding</keyword>
<dbReference type="AlphaFoldDB" id="A0A9Q4FSS4"/>
<dbReference type="PANTHER" id="PTHR43384:SF6">
    <property type="entry name" value="SEPTUM SITE-DETERMINING PROTEIN MIND HOMOLOG, CHLOROPLASTIC"/>
    <property type="match status" value="1"/>
</dbReference>
<dbReference type="PANTHER" id="PTHR43384">
    <property type="entry name" value="SEPTUM SITE-DETERMINING PROTEIN MIND HOMOLOG, CHLOROPLASTIC-RELATED"/>
    <property type="match status" value="1"/>
</dbReference>
<comment type="caution">
    <text evidence="3">The sequence shown here is derived from an EMBL/GenBank/DDBJ whole genome shotgun (WGS) entry which is preliminary data.</text>
</comment>
<gene>
    <name evidence="3" type="ORF">NF348_08720</name>
</gene>
<evidence type="ECO:0000313" key="4">
    <source>
        <dbReference type="Proteomes" id="UP001060275"/>
    </source>
</evidence>